<gene>
    <name evidence="5" type="ORF">JS756_10270</name>
</gene>
<evidence type="ECO:0000256" key="3">
    <source>
        <dbReference type="ARBA" id="ARBA00035643"/>
    </source>
</evidence>
<evidence type="ECO:0000256" key="2">
    <source>
        <dbReference type="ARBA" id="ARBA00035108"/>
    </source>
</evidence>
<comment type="subcellular location">
    <subcellularLocation>
        <location evidence="2">Gas vesicle</location>
    </subcellularLocation>
</comment>
<evidence type="ECO:0000313" key="5">
    <source>
        <dbReference type="EMBL" id="MBN0044491.1"/>
    </source>
</evidence>
<sequence length="235" mass="25814">MTGLRYVYAVCRPFGAPLQTQLTGVAGAPPRRLVHHGLVAVFSEVPASDFAEEPLRARLEDPDWLTATARAHQGVVDALTVVTTPLPLRPGTVFRDDSGVRTMIEEREDVLNRTLDRLEGRVEWGVQVYAETGVEQDAGPGENERQAAEQFAGRLHAELSGYAEDSRINPPENAAPSDESETFGRPVLNAAYLVPRIRCEEFVEAVDRAKGVAPGIRVELTGPWAAYSFVEDEYE</sequence>
<dbReference type="EMBL" id="JAFFZS010000006">
    <property type="protein sequence ID" value="MBN0044491.1"/>
    <property type="molecule type" value="Genomic_DNA"/>
</dbReference>
<dbReference type="InterPro" id="IPR009430">
    <property type="entry name" value="GvpL/GvpF"/>
</dbReference>
<comment type="similarity">
    <text evidence="3">Belongs to the gas vesicle GvpF/GvpL family.</text>
</comment>
<keyword evidence="6" id="KW-1185">Reference proteome</keyword>
<keyword evidence="1" id="KW-0304">Gas vesicle</keyword>
<feature type="region of interest" description="Disordered" evidence="4">
    <location>
        <begin position="163"/>
        <end position="182"/>
    </location>
</feature>
<accession>A0ABS2VN23</accession>
<proteinExistence type="inferred from homology"/>
<protein>
    <submittedName>
        <fullName evidence="5">GvpL/GvpF family gas vesicle protein</fullName>
    </submittedName>
</protein>
<evidence type="ECO:0000313" key="6">
    <source>
        <dbReference type="Proteomes" id="UP000788262"/>
    </source>
</evidence>
<dbReference type="Pfam" id="PF06386">
    <property type="entry name" value="GvpL_GvpF"/>
    <property type="match status" value="2"/>
</dbReference>
<name>A0ABS2VN23_STRAS</name>
<evidence type="ECO:0000256" key="1">
    <source>
        <dbReference type="ARBA" id="ARBA00022987"/>
    </source>
</evidence>
<dbReference type="PANTHER" id="PTHR36852">
    <property type="entry name" value="PROTEIN GVPL 2"/>
    <property type="match status" value="1"/>
</dbReference>
<dbReference type="Proteomes" id="UP000788262">
    <property type="component" value="Unassembled WGS sequence"/>
</dbReference>
<organism evidence="5 6">
    <name type="scientific">Streptomyces actuosus</name>
    <dbReference type="NCBI Taxonomy" id="1885"/>
    <lineage>
        <taxon>Bacteria</taxon>
        <taxon>Bacillati</taxon>
        <taxon>Actinomycetota</taxon>
        <taxon>Actinomycetes</taxon>
        <taxon>Kitasatosporales</taxon>
        <taxon>Streptomycetaceae</taxon>
        <taxon>Streptomyces</taxon>
    </lineage>
</organism>
<comment type="caution">
    <text evidence="5">The sequence shown here is derived from an EMBL/GenBank/DDBJ whole genome shotgun (WGS) entry which is preliminary data.</text>
</comment>
<evidence type="ECO:0000256" key="4">
    <source>
        <dbReference type="SAM" id="MobiDB-lite"/>
    </source>
</evidence>
<dbReference type="RefSeq" id="WP_205382714.1">
    <property type="nucleotide sequence ID" value="NZ_JAFFZS010000006.1"/>
</dbReference>
<reference evidence="5 6" key="1">
    <citation type="submission" date="2021-02" db="EMBL/GenBank/DDBJ databases">
        <title>Whole genome sequencing of Streptomyces actuosus VRA1.</title>
        <authorList>
            <person name="Sen G."/>
            <person name="Sen A."/>
        </authorList>
    </citation>
    <scope>NUCLEOTIDE SEQUENCE [LARGE SCALE GENOMIC DNA]</scope>
    <source>
        <strain evidence="5 6">VRA1</strain>
    </source>
</reference>
<dbReference type="PANTHER" id="PTHR36852:SF1">
    <property type="entry name" value="PROTEIN GVPL 2"/>
    <property type="match status" value="1"/>
</dbReference>